<evidence type="ECO:0000313" key="2">
    <source>
        <dbReference type="Proteomes" id="UP000475214"/>
    </source>
</evidence>
<accession>A0A6L9S7G0</accession>
<reference evidence="1 2" key="1">
    <citation type="submission" date="2020-02" db="EMBL/GenBank/DDBJ databases">
        <authorList>
            <person name="Li X.-J."/>
            <person name="Han X.-M."/>
        </authorList>
    </citation>
    <scope>NUCLEOTIDE SEQUENCE [LARGE SCALE GENOMIC DNA]</scope>
    <source>
        <strain evidence="1 2">CCTCC AB 2017055</strain>
    </source>
</reference>
<dbReference type="Proteomes" id="UP000475214">
    <property type="component" value="Unassembled WGS sequence"/>
</dbReference>
<protein>
    <submittedName>
        <fullName evidence="1">Uncharacterized protein</fullName>
    </submittedName>
</protein>
<evidence type="ECO:0000313" key="1">
    <source>
        <dbReference type="EMBL" id="NEE00917.1"/>
    </source>
</evidence>
<keyword evidence="2" id="KW-1185">Reference proteome</keyword>
<dbReference type="EMBL" id="JAAGOA010000007">
    <property type="protein sequence ID" value="NEE00917.1"/>
    <property type="molecule type" value="Genomic_DNA"/>
</dbReference>
<gene>
    <name evidence="1" type="ORF">G1H10_12140</name>
</gene>
<dbReference type="RefSeq" id="WP_163737540.1">
    <property type="nucleotide sequence ID" value="NZ_JAAGOA010000007.1"/>
</dbReference>
<comment type="caution">
    <text evidence="1">The sequence shown here is derived from an EMBL/GenBank/DDBJ whole genome shotgun (WGS) entry which is preliminary data.</text>
</comment>
<dbReference type="AlphaFoldDB" id="A0A6L9S7G0"/>
<name>A0A6L9S7G0_9ACTN</name>
<sequence length="54" mass="6074">MTDHSSGRLPPDEFTLMLAPIPIHAPTRTRQATPRQEKEPCTRVVSYGLTSPVW</sequence>
<proteinExistence type="predicted"/>
<organism evidence="1 2">
    <name type="scientific">Phytoactinopolyspora halotolerans</name>
    <dbReference type="NCBI Taxonomy" id="1981512"/>
    <lineage>
        <taxon>Bacteria</taxon>
        <taxon>Bacillati</taxon>
        <taxon>Actinomycetota</taxon>
        <taxon>Actinomycetes</taxon>
        <taxon>Jiangellales</taxon>
        <taxon>Jiangellaceae</taxon>
        <taxon>Phytoactinopolyspora</taxon>
    </lineage>
</organism>